<comment type="caution">
    <text evidence="1">The sequence shown here is derived from an EMBL/GenBank/DDBJ whole genome shotgun (WGS) entry which is preliminary data.</text>
</comment>
<dbReference type="AlphaFoldDB" id="A0A0W1RCD8"/>
<name>A0A0W1RCD8_9EURY</name>
<gene>
    <name evidence="1" type="ORF">AUR64_06430</name>
</gene>
<keyword evidence="2" id="KW-1185">Reference proteome</keyword>
<dbReference type="RefSeq" id="WP_058580849.1">
    <property type="nucleotide sequence ID" value="NZ_LOPU01000016.1"/>
</dbReference>
<dbReference type="OrthoDB" id="306709at2157"/>
<dbReference type="InterPro" id="IPR045490">
    <property type="entry name" value="DUF6432"/>
</dbReference>
<dbReference type="STRING" id="1514971.AUR64_06430"/>
<accession>A0A0W1RCD8</accession>
<organism evidence="1 2">
    <name type="scientific">Haloprofundus marisrubri</name>
    <dbReference type="NCBI Taxonomy" id="1514971"/>
    <lineage>
        <taxon>Archaea</taxon>
        <taxon>Methanobacteriati</taxon>
        <taxon>Methanobacteriota</taxon>
        <taxon>Stenosarchaea group</taxon>
        <taxon>Halobacteria</taxon>
        <taxon>Halobacteriales</taxon>
        <taxon>Haloferacaceae</taxon>
        <taxon>Haloprofundus</taxon>
    </lineage>
</organism>
<dbReference type="Proteomes" id="UP000054387">
    <property type="component" value="Unassembled WGS sequence"/>
</dbReference>
<evidence type="ECO:0000313" key="1">
    <source>
        <dbReference type="EMBL" id="KTG11050.1"/>
    </source>
</evidence>
<reference evidence="1 2" key="1">
    <citation type="submission" date="2015-12" db="EMBL/GenBank/DDBJ databases">
        <title>Haloprofundus marisrubri gen. nov., sp. nov., an extremely halophilic archaeon isolated from the Discovery deep brine-seawater interface in the Red Sea.</title>
        <authorList>
            <person name="Zhang G."/>
            <person name="Stingl U."/>
            <person name="Rashid M."/>
        </authorList>
    </citation>
    <scope>NUCLEOTIDE SEQUENCE [LARGE SCALE GENOMIC DNA]</scope>
    <source>
        <strain evidence="1 2">SB9</strain>
    </source>
</reference>
<evidence type="ECO:0000313" key="2">
    <source>
        <dbReference type="Proteomes" id="UP000054387"/>
    </source>
</evidence>
<protein>
    <recommendedName>
        <fullName evidence="3">MarR family transcriptional regulator</fullName>
    </recommendedName>
</protein>
<dbReference type="Pfam" id="PF20024">
    <property type="entry name" value="DUF6432"/>
    <property type="match status" value="1"/>
</dbReference>
<sequence length="99" mass="10888">MRAKREYRNRGDVDVAVLDALVDRADDGMTVLELRAAVDADIDTLESALADLKADSLITVDQTDERVVIMPADRVVPDADETVEADQSLFDSVRDRLGL</sequence>
<proteinExistence type="predicted"/>
<evidence type="ECO:0008006" key="3">
    <source>
        <dbReference type="Google" id="ProtNLM"/>
    </source>
</evidence>
<dbReference type="EMBL" id="LOPU01000016">
    <property type="protein sequence ID" value="KTG11050.1"/>
    <property type="molecule type" value="Genomic_DNA"/>
</dbReference>